<name>A0A6M3LYR0_9ZZZZ</name>
<organism evidence="1">
    <name type="scientific">viral metagenome</name>
    <dbReference type="NCBI Taxonomy" id="1070528"/>
    <lineage>
        <taxon>unclassified sequences</taxon>
        <taxon>metagenomes</taxon>
        <taxon>organismal metagenomes</taxon>
    </lineage>
</organism>
<reference evidence="1" key="1">
    <citation type="submission" date="2020-03" db="EMBL/GenBank/DDBJ databases">
        <title>The deep terrestrial virosphere.</title>
        <authorList>
            <person name="Holmfeldt K."/>
            <person name="Nilsson E."/>
            <person name="Simone D."/>
            <person name="Lopez-Fernandez M."/>
            <person name="Wu X."/>
            <person name="de Brujin I."/>
            <person name="Lundin D."/>
            <person name="Andersson A."/>
            <person name="Bertilsson S."/>
            <person name="Dopson M."/>
        </authorList>
    </citation>
    <scope>NUCLEOTIDE SEQUENCE</scope>
    <source>
        <strain evidence="1">MM415B05916</strain>
    </source>
</reference>
<dbReference type="AlphaFoldDB" id="A0A6M3LYR0"/>
<protein>
    <submittedName>
        <fullName evidence="1">Uncharacterized protein</fullName>
    </submittedName>
</protein>
<sequence length="88" mass="9836">MAYSNRLLKGVIGFNPMGWASIVMERAKSDKPSTPVLCEVWGMAHECGSMYYEEFTPTKDIEAWKNAVIASGGNPDDRYFKGDLITIK</sequence>
<proteinExistence type="predicted"/>
<gene>
    <name evidence="1" type="ORF">MM415B05916_0005</name>
</gene>
<dbReference type="EMBL" id="MT143529">
    <property type="protein sequence ID" value="QJA97835.1"/>
    <property type="molecule type" value="Genomic_DNA"/>
</dbReference>
<accession>A0A6M3LYR0</accession>
<evidence type="ECO:0000313" key="1">
    <source>
        <dbReference type="EMBL" id="QJA97835.1"/>
    </source>
</evidence>